<dbReference type="InterPro" id="IPR003594">
    <property type="entry name" value="HATPase_dom"/>
</dbReference>
<evidence type="ECO:0000259" key="5">
    <source>
        <dbReference type="PROSITE" id="PS50110"/>
    </source>
</evidence>
<dbReference type="Gene3D" id="3.40.50.2300">
    <property type="match status" value="1"/>
</dbReference>
<evidence type="ECO:0000259" key="4">
    <source>
        <dbReference type="PROSITE" id="PS50109"/>
    </source>
</evidence>
<dbReference type="PANTHER" id="PTHR43719:SF28">
    <property type="entry name" value="PEROXIDE STRESS-ACTIVATED HISTIDINE KINASE MAK1-RELATED"/>
    <property type="match status" value="1"/>
</dbReference>
<dbReference type="SMART" id="SM00387">
    <property type="entry name" value="HATPase_c"/>
    <property type="match status" value="1"/>
</dbReference>
<keyword evidence="6" id="KW-0418">Kinase</keyword>
<dbReference type="Gene3D" id="3.30.565.10">
    <property type="entry name" value="Histidine kinase-like ATPase, C-terminal domain"/>
    <property type="match status" value="1"/>
</dbReference>
<organism evidence="6 7">
    <name type="scientific">Diplodia seriata</name>
    <dbReference type="NCBI Taxonomy" id="420778"/>
    <lineage>
        <taxon>Eukaryota</taxon>
        <taxon>Fungi</taxon>
        <taxon>Dikarya</taxon>
        <taxon>Ascomycota</taxon>
        <taxon>Pezizomycotina</taxon>
        <taxon>Dothideomycetes</taxon>
        <taxon>Dothideomycetes incertae sedis</taxon>
        <taxon>Botryosphaeriales</taxon>
        <taxon>Botryosphaeriaceae</taxon>
        <taxon>Diplodia</taxon>
    </lineage>
</organism>
<dbReference type="InterPro" id="IPR004358">
    <property type="entry name" value="Sig_transdc_His_kin-like_C"/>
</dbReference>
<dbReference type="Pfam" id="PF02518">
    <property type="entry name" value="HATPase_c"/>
    <property type="match status" value="1"/>
</dbReference>
<dbReference type="CDD" id="cd17546">
    <property type="entry name" value="REC_hyHK_CKI1_RcsC-like"/>
    <property type="match status" value="1"/>
</dbReference>
<dbReference type="PROSITE" id="PS50109">
    <property type="entry name" value="HIS_KIN"/>
    <property type="match status" value="1"/>
</dbReference>
<feature type="domain" description="Histidine kinase" evidence="4">
    <location>
        <begin position="209"/>
        <end position="385"/>
    </location>
</feature>
<dbReference type="InterPro" id="IPR036890">
    <property type="entry name" value="HATPase_C_sf"/>
</dbReference>
<reference evidence="6 7" key="2">
    <citation type="submission" date="2015-05" db="EMBL/GenBank/DDBJ databases">
        <title>Distinctive expansion of gene families associated with plant cell wall degradation and secondary metabolism in the genomes of grapevine trunk pathogens.</title>
        <authorList>
            <person name="Lawrence D.P."/>
            <person name="Travadon R."/>
            <person name="Rolshausen P.E."/>
            <person name="Baumgartner K."/>
        </authorList>
    </citation>
    <scope>NUCLEOTIDE SEQUENCE [LARGE SCALE GENOMIC DNA]</scope>
    <source>
        <strain evidence="6">DS831</strain>
    </source>
</reference>
<keyword evidence="6" id="KW-0808">Transferase</keyword>
<evidence type="ECO:0000313" key="6">
    <source>
        <dbReference type="EMBL" id="KKY22421.1"/>
    </source>
</evidence>
<name>A0A0G2EJQ3_9PEZI</name>
<accession>A0A0G2EJQ3</accession>
<gene>
    <name evidence="6" type="ORF">UCDDS831_g03586</name>
</gene>
<dbReference type="InterPro" id="IPR011006">
    <property type="entry name" value="CheY-like_superfamily"/>
</dbReference>
<dbReference type="PRINTS" id="PR00344">
    <property type="entry name" value="BCTRLSENSOR"/>
</dbReference>
<evidence type="ECO:0000256" key="2">
    <source>
        <dbReference type="PROSITE-ProRule" id="PRU00169"/>
    </source>
</evidence>
<dbReference type="PROSITE" id="PS50110">
    <property type="entry name" value="RESPONSE_REGULATORY"/>
    <property type="match status" value="1"/>
</dbReference>
<dbReference type="Proteomes" id="UP000034182">
    <property type="component" value="Unassembled WGS sequence"/>
</dbReference>
<keyword evidence="1 2" id="KW-0597">Phosphoprotein</keyword>
<dbReference type="PANTHER" id="PTHR43719">
    <property type="entry name" value="TWO-COMPONENT HISTIDINE KINASE"/>
    <property type="match status" value="1"/>
</dbReference>
<dbReference type="SMART" id="SM00448">
    <property type="entry name" value="REC"/>
    <property type="match status" value="1"/>
</dbReference>
<feature type="domain" description="Response regulatory" evidence="5">
    <location>
        <begin position="551"/>
        <end position="674"/>
    </location>
</feature>
<evidence type="ECO:0000313" key="7">
    <source>
        <dbReference type="Proteomes" id="UP000034182"/>
    </source>
</evidence>
<comment type="caution">
    <text evidence="6">The sequence shown here is derived from an EMBL/GenBank/DDBJ whole genome shotgun (WGS) entry which is preliminary data.</text>
</comment>
<dbReference type="InterPro" id="IPR005467">
    <property type="entry name" value="His_kinase_dom"/>
</dbReference>
<dbReference type="SUPFAM" id="SSF55874">
    <property type="entry name" value="ATPase domain of HSP90 chaperone/DNA topoisomerase II/histidine kinase"/>
    <property type="match status" value="1"/>
</dbReference>
<dbReference type="GO" id="GO:0000160">
    <property type="term" value="P:phosphorelay signal transduction system"/>
    <property type="evidence" value="ECO:0007669"/>
    <property type="project" value="InterPro"/>
</dbReference>
<proteinExistence type="predicted"/>
<evidence type="ECO:0000256" key="1">
    <source>
        <dbReference type="ARBA" id="ARBA00022553"/>
    </source>
</evidence>
<feature type="modified residue" description="4-aspartylphosphate" evidence="2">
    <location>
        <position position="604"/>
    </location>
</feature>
<dbReference type="SUPFAM" id="SSF52172">
    <property type="entry name" value="CheY-like"/>
    <property type="match status" value="1"/>
</dbReference>
<reference evidence="6 7" key="1">
    <citation type="submission" date="2015-03" db="EMBL/GenBank/DDBJ databases">
        <authorList>
            <person name="Morales-Cruz A."/>
            <person name="Amrine K.C."/>
            <person name="Cantu D."/>
        </authorList>
    </citation>
    <scope>NUCLEOTIDE SEQUENCE [LARGE SCALE GENOMIC DNA]</scope>
    <source>
        <strain evidence="6">DS831</strain>
    </source>
</reference>
<dbReference type="Pfam" id="PF00072">
    <property type="entry name" value="Response_reg"/>
    <property type="match status" value="1"/>
</dbReference>
<dbReference type="AlphaFoldDB" id="A0A0G2EJQ3"/>
<dbReference type="EMBL" id="LAQI01000077">
    <property type="protein sequence ID" value="KKY22421.1"/>
    <property type="molecule type" value="Genomic_DNA"/>
</dbReference>
<protein>
    <submittedName>
        <fullName evidence="6">Putative histidine kinase hhk3p</fullName>
    </submittedName>
</protein>
<feature type="region of interest" description="Disordered" evidence="3">
    <location>
        <begin position="1"/>
        <end position="41"/>
    </location>
</feature>
<dbReference type="InterPro" id="IPR050956">
    <property type="entry name" value="2C_system_His_kinase"/>
</dbReference>
<dbReference type="InterPro" id="IPR001789">
    <property type="entry name" value="Sig_transdc_resp-reg_receiver"/>
</dbReference>
<dbReference type="GO" id="GO:0016301">
    <property type="term" value="F:kinase activity"/>
    <property type="evidence" value="ECO:0007669"/>
    <property type="project" value="UniProtKB-KW"/>
</dbReference>
<evidence type="ECO:0000256" key="3">
    <source>
        <dbReference type="SAM" id="MobiDB-lite"/>
    </source>
</evidence>
<sequence>MTSSPPRRSVSYFPKAGRLFKRSESDHQALPRRPSRIAPIFDQDHADEPLRPFDKEQHAINYAEDPADPYTTPLPPEPAGLCDPYLYPTLSRNERLRLTMMWYYTKDIAEDEELLQRLQGIIKLVRSFIGWDFVIMGIMSENTYQRLVTDGVPLALLPRRESTCAHTINQDCGDSEDGLIELEARPPISFHQDVQDNLWEDTEFLETLILNNMLMLNRWAESSRSMKQASYYELNLLEADILRDITLMLPEEELASTSVLFDNQLTLECSIVTIDIGLLKECLQSLILNAIQSTTQNGSVLVIITAKDDYSTLQFDVKDTGIGICEEDQRRIFEAYEKGDAHTRGVGLGLTISSKIAASMNGSVSLVSSEVGRGSHFRVELRDPGFACPTDHCPYIRPAMKDVPRRYYEVPTGLATMPLVRHFMNYLEHRGYVRSDNSAGALNLVSFCEDENEFQDHFKRVDPTAISVCLIPSRVSTRSLRLPSTNSRILFFEGPFLSTRLFDILYQVNESYTKLKQLPEQSPITNGVPVGPNEQIHDVFARKMRIVEPISALLVDDNAINLRIFKLYCEKRNIPYACAVDGNEAVAQYKAHLQTQPLNLIFMDMQMPNCDGIEATKQIREIEHSCGRHAAVIFMITGQDSPKDKAQSKQAGADEFFVKPTSLKTLDQGIAQYFEPVAQRDIPVG</sequence>